<sequence length="98" mass="11540">MKEELLEEWRAEIDTINTKIVALLSERMEVCTEIAKYKYKYNVNMMQPKRIEEVLKKTSIVAKENNLNPKYIEDVFKIIINETCAVEDKLIKGMKANQ</sequence>
<dbReference type="PANTHER" id="PTHR38041">
    <property type="entry name" value="CHORISMATE MUTASE"/>
    <property type="match status" value="1"/>
</dbReference>
<dbReference type="GeneID" id="48276906"/>
<dbReference type="PANTHER" id="PTHR38041:SF1">
    <property type="entry name" value="CHORISMATE MUTASE"/>
    <property type="match status" value="1"/>
</dbReference>
<reference evidence="4 6" key="2">
    <citation type="submission" date="2018-06" db="EMBL/GenBank/DDBJ databases">
        <authorList>
            <consortium name="Pathogen Informatics"/>
            <person name="Doyle S."/>
        </authorList>
    </citation>
    <scope>NUCLEOTIDE SEQUENCE [LARGE SCALE GENOMIC DNA]</scope>
    <source>
        <strain evidence="4 6">NCTC10338</strain>
    </source>
</reference>
<dbReference type="InterPro" id="IPR036979">
    <property type="entry name" value="CM_dom_sf"/>
</dbReference>
<dbReference type="Gene3D" id="1.20.59.10">
    <property type="entry name" value="Chorismate mutase"/>
    <property type="match status" value="1"/>
</dbReference>
<dbReference type="Pfam" id="PF01817">
    <property type="entry name" value="CM_2"/>
    <property type="match status" value="1"/>
</dbReference>
<evidence type="ECO:0000256" key="1">
    <source>
        <dbReference type="ARBA" id="ARBA00023235"/>
    </source>
</evidence>
<evidence type="ECO:0000313" key="4">
    <source>
        <dbReference type="EMBL" id="SUV17240.1"/>
    </source>
</evidence>
<dbReference type="PROSITE" id="PS51168">
    <property type="entry name" value="CHORISMATE_MUT_2"/>
    <property type="match status" value="1"/>
</dbReference>
<evidence type="ECO:0000313" key="3">
    <source>
        <dbReference type="EMBL" id="AVK96918.1"/>
    </source>
</evidence>
<name>A0A2S0K0T2_LYSSH</name>
<dbReference type="SUPFAM" id="SSF48600">
    <property type="entry name" value="Chorismate mutase II"/>
    <property type="match status" value="1"/>
</dbReference>
<dbReference type="Proteomes" id="UP000255295">
    <property type="component" value="Unassembled WGS sequence"/>
</dbReference>
<keyword evidence="1" id="KW-0413">Isomerase</keyword>
<protein>
    <submittedName>
        <fullName evidence="4">T-protein</fullName>
    </submittedName>
</protein>
<dbReference type="RefSeq" id="WP_024361673.1">
    <property type="nucleotide sequence ID" value="NZ_BJNS01000010.1"/>
</dbReference>
<gene>
    <name evidence="4" type="primary">tyrA_2</name>
    <name evidence="3" type="ORF">LS41612_11925</name>
    <name evidence="4" type="ORF">NCTC10338_02333</name>
</gene>
<feature type="domain" description="Chorismate mutase" evidence="2">
    <location>
        <begin position="1"/>
        <end position="91"/>
    </location>
</feature>
<dbReference type="AlphaFoldDB" id="A0A2S0K0T2"/>
<dbReference type="InterPro" id="IPR002701">
    <property type="entry name" value="CM_II_prokaryot"/>
</dbReference>
<accession>A0A2S0K0T2</accession>
<organism evidence="3 5">
    <name type="scientific">Lysinibacillus sphaericus</name>
    <name type="common">Bacillus sphaericus</name>
    <dbReference type="NCBI Taxonomy" id="1421"/>
    <lineage>
        <taxon>Bacteria</taxon>
        <taxon>Bacillati</taxon>
        <taxon>Bacillota</taxon>
        <taxon>Bacilli</taxon>
        <taxon>Bacillales</taxon>
        <taxon>Bacillaceae</taxon>
        <taxon>Lysinibacillus</taxon>
    </lineage>
</organism>
<dbReference type="SMART" id="SM00830">
    <property type="entry name" value="CM_2"/>
    <property type="match status" value="1"/>
</dbReference>
<dbReference type="GO" id="GO:0046417">
    <property type="term" value="P:chorismate metabolic process"/>
    <property type="evidence" value="ECO:0007669"/>
    <property type="project" value="InterPro"/>
</dbReference>
<evidence type="ECO:0000259" key="2">
    <source>
        <dbReference type="PROSITE" id="PS51168"/>
    </source>
</evidence>
<dbReference type="EMBL" id="UFSZ01000001">
    <property type="protein sequence ID" value="SUV17240.1"/>
    <property type="molecule type" value="Genomic_DNA"/>
</dbReference>
<dbReference type="GO" id="GO:0004106">
    <property type="term" value="F:chorismate mutase activity"/>
    <property type="evidence" value="ECO:0007669"/>
    <property type="project" value="InterPro"/>
</dbReference>
<dbReference type="EMBL" id="CP019980">
    <property type="protein sequence ID" value="AVK96918.1"/>
    <property type="molecule type" value="Genomic_DNA"/>
</dbReference>
<proteinExistence type="predicted"/>
<evidence type="ECO:0000313" key="5">
    <source>
        <dbReference type="Proteomes" id="UP000238825"/>
    </source>
</evidence>
<dbReference type="Proteomes" id="UP000238825">
    <property type="component" value="Chromosome"/>
</dbReference>
<reference evidence="3 5" key="1">
    <citation type="submission" date="2017-03" db="EMBL/GenBank/DDBJ databases">
        <title>The whole genome sequencing and assembly of Lysinibacillus sphaericus DSM 28T strain.</title>
        <authorList>
            <person name="Lee Y.-J."/>
            <person name="Yi H."/>
            <person name="Bahn Y.-S."/>
            <person name="Kim J.F."/>
            <person name="Lee D.-W."/>
        </authorList>
    </citation>
    <scope>NUCLEOTIDE SEQUENCE [LARGE SCALE GENOMIC DNA]</scope>
    <source>
        <strain evidence="3 5">DSM 28</strain>
    </source>
</reference>
<dbReference type="InterPro" id="IPR051331">
    <property type="entry name" value="Chorismate_mutase-related"/>
</dbReference>
<dbReference type="InterPro" id="IPR036263">
    <property type="entry name" value="Chorismate_II_sf"/>
</dbReference>
<dbReference type="GO" id="GO:0009697">
    <property type="term" value="P:salicylic acid biosynthetic process"/>
    <property type="evidence" value="ECO:0007669"/>
    <property type="project" value="TreeGrafter"/>
</dbReference>
<evidence type="ECO:0000313" key="6">
    <source>
        <dbReference type="Proteomes" id="UP000255295"/>
    </source>
</evidence>